<dbReference type="AlphaFoldDB" id="M7B3Q2"/>
<dbReference type="EMBL" id="KB551792">
    <property type="protein sequence ID" value="EMP30125.1"/>
    <property type="molecule type" value="Genomic_DNA"/>
</dbReference>
<dbReference type="STRING" id="8469.M7B3Q2"/>
<dbReference type="Proteomes" id="UP000031443">
    <property type="component" value="Unassembled WGS sequence"/>
</dbReference>
<dbReference type="SUPFAM" id="SSF53474">
    <property type="entry name" value="alpha/beta-Hydrolases"/>
    <property type="match status" value="1"/>
</dbReference>
<evidence type="ECO:0000313" key="1">
    <source>
        <dbReference type="EMBL" id="EMP30125.1"/>
    </source>
</evidence>
<dbReference type="Gene3D" id="3.40.50.1820">
    <property type="entry name" value="alpha/beta hydrolase"/>
    <property type="match status" value="1"/>
</dbReference>
<keyword evidence="2" id="KW-1185">Reference proteome</keyword>
<proteinExistence type="predicted"/>
<keyword evidence="1" id="KW-0378">Hydrolase</keyword>
<accession>M7B3Q2</accession>
<name>M7B3Q2_CHEMY</name>
<dbReference type="InterPro" id="IPR029058">
    <property type="entry name" value="AB_hydrolase_fold"/>
</dbReference>
<dbReference type="GO" id="GO:0016787">
    <property type="term" value="F:hydrolase activity"/>
    <property type="evidence" value="ECO:0007669"/>
    <property type="project" value="UniProtKB-KW"/>
</dbReference>
<organism evidence="1 2">
    <name type="scientific">Chelonia mydas</name>
    <name type="common">Green sea-turtle</name>
    <name type="synonym">Chelonia agassizi</name>
    <dbReference type="NCBI Taxonomy" id="8469"/>
    <lineage>
        <taxon>Eukaryota</taxon>
        <taxon>Metazoa</taxon>
        <taxon>Chordata</taxon>
        <taxon>Craniata</taxon>
        <taxon>Vertebrata</taxon>
        <taxon>Euteleostomi</taxon>
        <taxon>Archelosauria</taxon>
        <taxon>Testudinata</taxon>
        <taxon>Testudines</taxon>
        <taxon>Cryptodira</taxon>
        <taxon>Durocryptodira</taxon>
        <taxon>Americhelydia</taxon>
        <taxon>Chelonioidea</taxon>
        <taxon>Cheloniidae</taxon>
        <taxon>Chelonia</taxon>
    </lineage>
</organism>
<protein>
    <submittedName>
        <fullName evidence="1">Epoxide hydrolase 4</fullName>
    </submittedName>
</protein>
<sequence>MVEKLIIMNAPHLSILQEYVACRLLHSSYILMFRLQRLPELLFSLGDSQQEPHAVQGHAGAHTGDLGGEGCVPGGWDDPLPGAVFAKRCHVGRIPDASHFVSEDQPDKVNQLIWSFLRESD</sequence>
<gene>
    <name evidence="1" type="ORF">UY3_12756</name>
</gene>
<evidence type="ECO:0000313" key="2">
    <source>
        <dbReference type="Proteomes" id="UP000031443"/>
    </source>
</evidence>
<reference evidence="2" key="1">
    <citation type="journal article" date="2013" name="Nat. Genet.">
        <title>The draft genomes of soft-shell turtle and green sea turtle yield insights into the development and evolution of the turtle-specific body plan.</title>
        <authorList>
            <person name="Wang Z."/>
            <person name="Pascual-Anaya J."/>
            <person name="Zadissa A."/>
            <person name="Li W."/>
            <person name="Niimura Y."/>
            <person name="Huang Z."/>
            <person name="Li C."/>
            <person name="White S."/>
            <person name="Xiong Z."/>
            <person name="Fang D."/>
            <person name="Wang B."/>
            <person name="Ming Y."/>
            <person name="Chen Y."/>
            <person name="Zheng Y."/>
            <person name="Kuraku S."/>
            <person name="Pignatelli M."/>
            <person name="Herrero J."/>
            <person name="Beal K."/>
            <person name="Nozawa M."/>
            <person name="Li Q."/>
            <person name="Wang J."/>
            <person name="Zhang H."/>
            <person name="Yu L."/>
            <person name="Shigenobu S."/>
            <person name="Wang J."/>
            <person name="Liu J."/>
            <person name="Flicek P."/>
            <person name="Searle S."/>
            <person name="Wang J."/>
            <person name="Kuratani S."/>
            <person name="Yin Y."/>
            <person name="Aken B."/>
            <person name="Zhang G."/>
            <person name="Irie N."/>
        </authorList>
    </citation>
    <scope>NUCLEOTIDE SEQUENCE [LARGE SCALE GENOMIC DNA]</scope>
</reference>